<dbReference type="InterPro" id="IPR021773">
    <property type="entry name" value="TPC11"/>
</dbReference>
<dbReference type="PANTHER" id="PTHR14374:SF0">
    <property type="entry name" value="TRAFFICKING PROTEIN PARTICLE COMPLEX SUBUNIT 11"/>
    <property type="match status" value="1"/>
</dbReference>
<dbReference type="AlphaFoldDB" id="A0A0K9PTI4"/>
<dbReference type="PANTHER" id="PTHR14374">
    <property type="entry name" value="FOIE GRAS"/>
    <property type="match status" value="1"/>
</dbReference>
<gene>
    <name evidence="2" type="ORF">ZOSMA_166G00580</name>
</gene>
<name>A0A0K9PTI4_ZOSMR</name>
<evidence type="ECO:0000313" key="3">
    <source>
        <dbReference type="Proteomes" id="UP000036987"/>
    </source>
</evidence>
<sequence length="1186" mass="132146">MEHYPEELRTPPVMLVSLVGCPDLHPAVTSFLHSENPPMNTLALPEFSKISVLSGKKQKDGNDIGATSTGGILKRDWISKHRTKVPSVVAVFFAMDRVAGNPAQWQQVCTDLDNLKIAIHSRNIKLIVVLVQTSTTDDISEDLMTLLKKRAEIDGKFFVVFGQKDESDIRKSCNRLCGVFSELSNMYYREQVRRIKGRIEKKNISCFELNIRYCFKARTFFAIYWLEALKLYQDGYHTLHEVIKDSKRLPPIQHLVEIKAVAEQFNFKVSTLLLHGGKVAEAIVWFRKHVTTYGQLVGASEVGFLHWEWMSRQYLVFAELLETSSASAPGSVSCFGTPDNPLTEWEFQPAYYYQLSASYLRERKNGLSKSLLASGFSDVADAMDDSLDSVIPSVYVGQFVRLLEQGTVISMLPLNDAEYGCYALSEGKKVQDMFEITALFRRSVESFSSLKASRMSSYCSSRVAKEYFASREFVNSKQLFIGVADLYRQEGWVTLLWESLGYIRECSRELGLLREFIEFSLEMASLPAFSFTGMDIPKNSLEYGPGGAPSLSRRQIIQEEAFMLLKENSGPGDGHSILNLAEGQSIYLEIDPVSPLRTALLASIFFHEQSIKPGSSTSITLALLSQLPCPLEIDRLEVQFNQPECNFTISNAQKKLSALTLEQQGSREEIAPTLTLETNTWMRLTYNIKSEQSGKLECLSVTSKLGPHLTICCRAECPASMEGLPLWKFEDLVETFPSKDPELSFSGQKIIQIQEPEPQIEVSLNASGPALVGEIFTVPILIKSIGHEVNCGELKINIVDARGGGLMSLREIEEPSHNSLDVELLSVSGISDEDDSPRDVENIKKITHSFGVVPVPSLEGWQSWSGKLTIKWHRPKQVMVYVSLRYSPNRMVTAPHKVSVHKSLQIEGKIPLVIDHSFMLPFRRDPLMISMTKPEDESGQMVSLSLNETTILIISARNSCEVPLRLVSVCIELGGDASVSICSVHRIGGNFPEHPLLVPGEEFKAIFSVIPHVESQKLGVGSIHLKWERDSNSLMFGKDTDSCVSIEQKLPDIQVELPSLIVTLDCPPHAVLGEPFTVFVKVQNLTSILQEVKYSVGDSQIFVFSGSHNNATFILPKSEHVVAYKLVPLNSGHQQIPRFTVTSIRYSAGYHSSVSASTIFIFPSEPHLNHDGSSTGLELSAPLSST</sequence>
<dbReference type="Proteomes" id="UP000036987">
    <property type="component" value="Unassembled WGS sequence"/>
</dbReference>
<protein>
    <recommendedName>
        <fullName evidence="1">Trafficking protein particle complex subunit 11 domain-containing protein</fullName>
    </recommendedName>
</protein>
<evidence type="ECO:0000259" key="1">
    <source>
        <dbReference type="Pfam" id="PF11817"/>
    </source>
</evidence>
<feature type="domain" description="Trafficking protein particle complex subunit 11" evidence="1">
    <location>
        <begin position="255"/>
        <end position="525"/>
    </location>
</feature>
<dbReference type="EMBL" id="LFYR01000636">
    <property type="protein sequence ID" value="KMZ72358.1"/>
    <property type="molecule type" value="Genomic_DNA"/>
</dbReference>
<organism evidence="2 3">
    <name type="scientific">Zostera marina</name>
    <name type="common">Eelgrass</name>
    <dbReference type="NCBI Taxonomy" id="29655"/>
    <lineage>
        <taxon>Eukaryota</taxon>
        <taxon>Viridiplantae</taxon>
        <taxon>Streptophyta</taxon>
        <taxon>Embryophyta</taxon>
        <taxon>Tracheophyta</taxon>
        <taxon>Spermatophyta</taxon>
        <taxon>Magnoliopsida</taxon>
        <taxon>Liliopsida</taxon>
        <taxon>Zosteraceae</taxon>
        <taxon>Zostera</taxon>
    </lineage>
</organism>
<dbReference type="OrthoDB" id="6278596at2759"/>
<dbReference type="STRING" id="29655.A0A0K9PTI4"/>
<proteinExistence type="predicted"/>
<comment type="caution">
    <text evidence="2">The sequence shown here is derived from an EMBL/GenBank/DDBJ whole genome shotgun (WGS) entry which is preliminary data.</text>
</comment>
<keyword evidence="3" id="KW-1185">Reference proteome</keyword>
<dbReference type="Pfam" id="PF11817">
    <property type="entry name" value="Foie-gras_1"/>
    <property type="match status" value="1"/>
</dbReference>
<dbReference type="OMA" id="CVEYYRD"/>
<reference evidence="3" key="1">
    <citation type="journal article" date="2016" name="Nature">
        <title>The genome of the seagrass Zostera marina reveals angiosperm adaptation to the sea.</title>
        <authorList>
            <person name="Olsen J.L."/>
            <person name="Rouze P."/>
            <person name="Verhelst B."/>
            <person name="Lin Y.-C."/>
            <person name="Bayer T."/>
            <person name="Collen J."/>
            <person name="Dattolo E."/>
            <person name="De Paoli E."/>
            <person name="Dittami S."/>
            <person name="Maumus F."/>
            <person name="Michel G."/>
            <person name="Kersting A."/>
            <person name="Lauritano C."/>
            <person name="Lohaus R."/>
            <person name="Toepel M."/>
            <person name="Tonon T."/>
            <person name="Vanneste K."/>
            <person name="Amirebrahimi M."/>
            <person name="Brakel J."/>
            <person name="Bostroem C."/>
            <person name="Chovatia M."/>
            <person name="Grimwood J."/>
            <person name="Jenkins J.W."/>
            <person name="Jueterbock A."/>
            <person name="Mraz A."/>
            <person name="Stam W.T."/>
            <person name="Tice H."/>
            <person name="Bornberg-Bauer E."/>
            <person name="Green P.J."/>
            <person name="Pearson G.A."/>
            <person name="Procaccini G."/>
            <person name="Duarte C.M."/>
            <person name="Schmutz J."/>
            <person name="Reusch T.B.H."/>
            <person name="Van de Peer Y."/>
        </authorList>
    </citation>
    <scope>NUCLEOTIDE SEQUENCE [LARGE SCALE GENOMIC DNA]</scope>
    <source>
        <strain evidence="3">cv. Finnish</strain>
    </source>
</reference>
<accession>A0A0K9PTI4</accession>
<evidence type="ECO:0000313" key="2">
    <source>
        <dbReference type="EMBL" id="KMZ72358.1"/>
    </source>
</evidence>